<dbReference type="EMBL" id="JBANRG010000102">
    <property type="protein sequence ID" value="KAK7435783.1"/>
    <property type="molecule type" value="Genomic_DNA"/>
</dbReference>
<keyword evidence="4" id="KW-1185">Reference proteome</keyword>
<reference evidence="3 4" key="1">
    <citation type="submission" date="2024-01" db="EMBL/GenBank/DDBJ databases">
        <title>A draft genome for the cacao thread blight pathogen Marasmiellus scandens.</title>
        <authorList>
            <person name="Baruah I.K."/>
            <person name="Leung J."/>
            <person name="Bukari Y."/>
            <person name="Amoako-Attah I."/>
            <person name="Meinhardt L.W."/>
            <person name="Bailey B.A."/>
            <person name="Cohen S.P."/>
        </authorList>
    </citation>
    <scope>NUCLEOTIDE SEQUENCE [LARGE SCALE GENOMIC DNA]</scope>
    <source>
        <strain evidence="3 4">GH-19</strain>
    </source>
</reference>
<feature type="compositionally biased region" description="Low complexity" evidence="2">
    <location>
        <begin position="292"/>
        <end position="301"/>
    </location>
</feature>
<feature type="compositionally biased region" description="Polar residues" evidence="2">
    <location>
        <begin position="262"/>
        <end position="276"/>
    </location>
</feature>
<proteinExistence type="predicted"/>
<evidence type="ECO:0000256" key="1">
    <source>
        <dbReference type="SAM" id="Coils"/>
    </source>
</evidence>
<dbReference type="Proteomes" id="UP001498398">
    <property type="component" value="Unassembled WGS sequence"/>
</dbReference>
<sequence length="788" mass="88954">MIEVVVDIRYTHDAWRSLHALPRKEMARRLRQDLDALKLPHPPEETISMDAASASIRFSWTKARHSYLHNLIKTLVRDQDIAFPETKRSCGIVNISLTEEKPRPPSERELMYPDMPGRTVHESFHSGPSKPYPFSKHGIELVVHIRYTPDKAQWMFGDPAIHQKQIASRLRMDLEDLKMPHPPEMNIWTDAVSHTISFSWTTKRESPLYRFVDNLVRTQDTEEILKNAKATRSIETIRMTEEKPRPPPSKVYEPGVPRGPESRQSLRFNAGNQRRSFSPPPRDFKTFRGRSRSPSSRSSSSGDRRRRSASPPVRRQSDGYSGAYRDYHHNGATAKWSSGYQNGAGPPRIKPPFKKGGNSIELVVRFKYTPEKARLILGDSNISQKELADRLRADLLKLRLPQPPEAKIEAEKLSNSICFSWTTTRNSHIYQWVSNAAHFQDSSHFLREGKRDCEIERIILAEEEPRPLPTSSANSSFASTSTSASTHVLQPLPVNIAQRSPSPVHVSSRKRAVDQIESVQTALRQLEQSSLGQQLKKRRLSDDENSHFLSVGLPPGPVHQPPPLPPLDIKDPPIVVKVCITWSYFGILELMNEKVEQTDDADAFLKDLFSNRAQPARGDVIHREVKNADASKAIVETKAFTLTRPKPAPQPAPDPRASTPSGLIQTAPVSRPPPATAPVASGANSEHISRLTREFWDTRRMLTALSSKAGLLQTRLKGLGVADQYQNRSLQELQANLSEAEKRLADERAKREQLERLLLDIQRECAQPVVIPALLAALQPNFQSQIFK</sequence>
<organism evidence="3 4">
    <name type="scientific">Marasmiellus scandens</name>
    <dbReference type="NCBI Taxonomy" id="2682957"/>
    <lineage>
        <taxon>Eukaryota</taxon>
        <taxon>Fungi</taxon>
        <taxon>Dikarya</taxon>
        <taxon>Basidiomycota</taxon>
        <taxon>Agaricomycotina</taxon>
        <taxon>Agaricomycetes</taxon>
        <taxon>Agaricomycetidae</taxon>
        <taxon>Agaricales</taxon>
        <taxon>Marasmiineae</taxon>
        <taxon>Omphalotaceae</taxon>
        <taxon>Marasmiellus</taxon>
    </lineage>
</organism>
<keyword evidence="1" id="KW-0175">Coiled coil</keyword>
<gene>
    <name evidence="3" type="ORF">VKT23_019481</name>
</gene>
<protein>
    <submittedName>
        <fullName evidence="3">Uncharacterized protein</fullName>
    </submittedName>
</protein>
<evidence type="ECO:0000313" key="3">
    <source>
        <dbReference type="EMBL" id="KAK7435783.1"/>
    </source>
</evidence>
<feature type="coiled-coil region" evidence="1">
    <location>
        <begin position="730"/>
        <end position="764"/>
    </location>
</feature>
<feature type="region of interest" description="Disordered" evidence="2">
    <location>
        <begin position="643"/>
        <end position="684"/>
    </location>
</feature>
<name>A0ABR1ILI9_9AGAR</name>
<evidence type="ECO:0000256" key="2">
    <source>
        <dbReference type="SAM" id="MobiDB-lite"/>
    </source>
</evidence>
<evidence type="ECO:0000313" key="4">
    <source>
        <dbReference type="Proteomes" id="UP001498398"/>
    </source>
</evidence>
<accession>A0ABR1ILI9</accession>
<comment type="caution">
    <text evidence="3">The sequence shown here is derived from an EMBL/GenBank/DDBJ whole genome shotgun (WGS) entry which is preliminary data.</text>
</comment>
<feature type="compositionally biased region" description="Polar residues" evidence="2">
    <location>
        <begin position="658"/>
        <end position="668"/>
    </location>
</feature>
<feature type="region of interest" description="Disordered" evidence="2">
    <location>
        <begin position="235"/>
        <end position="326"/>
    </location>
</feature>